<evidence type="ECO:0000313" key="2">
    <source>
        <dbReference type="EMBL" id="KIM90924.1"/>
    </source>
</evidence>
<evidence type="ECO:0000256" key="1">
    <source>
        <dbReference type="SAM" id="MobiDB-lite"/>
    </source>
</evidence>
<dbReference type="AlphaFoldDB" id="A0A0C3GGZ9"/>
<dbReference type="Proteomes" id="UP000054166">
    <property type="component" value="Unassembled WGS sequence"/>
</dbReference>
<dbReference type="InParanoid" id="A0A0C3GGZ9"/>
<accession>A0A0C3GGZ9</accession>
<reference evidence="3" key="2">
    <citation type="submission" date="2015-01" db="EMBL/GenBank/DDBJ databases">
        <title>Evolutionary Origins and Diversification of the Mycorrhizal Mutualists.</title>
        <authorList>
            <consortium name="DOE Joint Genome Institute"/>
            <consortium name="Mycorrhizal Genomics Consortium"/>
            <person name="Kohler A."/>
            <person name="Kuo A."/>
            <person name="Nagy L.G."/>
            <person name="Floudas D."/>
            <person name="Copeland A."/>
            <person name="Barry K.W."/>
            <person name="Cichocki N."/>
            <person name="Veneault-Fourrey C."/>
            <person name="LaButti K."/>
            <person name="Lindquist E.A."/>
            <person name="Lipzen A."/>
            <person name="Lundell T."/>
            <person name="Morin E."/>
            <person name="Murat C."/>
            <person name="Riley R."/>
            <person name="Ohm R."/>
            <person name="Sun H."/>
            <person name="Tunlid A."/>
            <person name="Henrissat B."/>
            <person name="Grigoriev I.V."/>
            <person name="Hibbett D.S."/>
            <person name="Martin F."/>
        </authorList>
    </citation>
    <scope>NUCLEOTIDE SEQUENCE [LARGE SCALE GENOMIC DNA]</scope>
    <source>
        <strain evidence="3">F 1598</strain>
    </source>
</reference>
<dbReference type="HOGENOM" id="CLU_2334388_0_0_1"/>
<protein>
    <submittedName>
        <fullName evidence="2">Uncharacterized protein</fullName>
    </submittedName>
</protein>
<evidence type="ECO:0000313" key="3">
    <source>
        <dbReference type="Proteomes" id="UP000054166"/>
    </source>
</evidence>
<keyword evidence="3" id="KW-1185">Reference proteome</keyword>
<proteinExistence type="predicted"/>
<dbReference type="OrthoDB" id="3152032at2759"/>
<organism evidence="2 3">
    <name type="scientific">Piloderma croceum (strain F 1598)</name>
    <dbReference type="NCBI Taxonomy" id="765440"/>
    <lineage>
        <taxon>Eukaryota</taxon>
        <taxon>Fungi</taxon>
        <taxon>Dikarya</taxon>
        <taxon>Basidiomycota</taxon>
        <taxon>Agaricomycotina</taxon>
        <taxon>Agaricomycetes</taxon>
        <taxon>Agaricomycetidae</taxon>
        <taxon>Atheliales</taxon>
        <taxon>Atheliaceae</taxon>
        <taxon>Piloderma</taxon>
    </lineage>
</organism>
<reference evidence="2 3" key="1">
    <citation type="submission" date="2014-04" db="EMBL/GenBank/DDBJ databases">
        <authorList>
            <consortium name="DOE Joint Genome Institute"/>
            <person name="Kuo A."/>
            <person name="Tarkka M."/>
            <person name="Buscot F."/>
            <person name="Kohler A."/>
            <person name="Nagy L.G."/>
            <person name="Floudas D."/>
            <person name="Copeland A."/>
            <person name="Barry K.W."/>
            <person name="Cichocki N."/>
            <person name="Veneault-Fourrey C."/>
            <person name="LaButti K."/>
            <person name="Lindquist E.A."/>
            <person name="Lipzen A."/>
            <person name="Lundell T."/>
            <person name="Morin E."/>
            <person name="Murat C."/>
            <person name="Sun H."/>
            <person name="Tunlid A."/>
            <person name="Henrissat B."/>
            <person name="Grigoriev I.V."/>
            <person name="Hibbett D.S."/>
            <person name="Martin F."/>
            <person name="Nordberg H.P."/>
            <person name="Cantor M.N."/>
            <person name="Hua S.X."/>
        </authorList>
    </citation>
    <scope>NUCLEOTIDE SEQUENCE [LARGE SCALE GENOMIC DNA]</scope>
    <source>
        <strain evidence="2 3">F 1598</strain>
    </source>
</reference>
<feature type="compositionally biased region" description="Basic and acidic residues" evidence="1">
    <location>
        <begin position="59"/>
        <end position="73"/>
    </location>
</feature>
<gene>
    <name evidence="2" type="ORF">PILCRDRAFT_811420</name>
</gene>
<name>A0A0C3GGZ9_PILCF</name>
<feature type="region of interest" description="Disordered" evidence="1">
    <location>
        <begin position="36"/>
        <end position="98"/>
    </location>
</feature>
<dbReference type="EMBL" id="KN832972">
    <property type="protein sequence ID" value="KIM90924.1"/>
    <property type="molecule type" value="Genomic_DNA"/>
</dbReference>
<sequence length="98" mass="11049">MTSFFPTSPVSPNAFSAFAQSPREAHATCEDLRHVLRGRAPVGRRLTPTHTPSPMSRHSPRDLYTHHDRRDVLRPSNGQTYTKKAGRKSRLRKILGGM</sequence>
<feature type="compositionally biased region" description="Basic residues" evidence="1">
    <location>
        <begin position="84"/>
        <end position="98"/>
    </location>
</feature>